<feature type="domain" description="HTH merR-type" evidence="2">
    <location>
        <begin position="12"/>
        <end position="86"/>
    </location>
</feature>
<proteinExistence type="predicted"/>
<dbReference type="Proteomes" id="UP001304461">
    <property type="component" value="Unassembled WGS sequence"/>
</dbReference>
<dbReference type="SUPFAM" id="SSF46955">
    <property type="entry name" value="Putative DNA-binding domain"/>
    <property type="match status" value="1"/>
</dbReference>
<reference evidence="3 4" key="1">
    <citation type="submission" date="2023-12" db="EMBL/GenBank/DDBJ databases">
        <title>Baltic Sea Cyanobacteria.</title>
        <authorList>
            <person name="Delbaje E."/>
            <person name="Fewer D.P."/>
            <person name="Shishido T.K."/>
        </authorList>
    </citation>
    <scope>NUCLEOTIDE SEQUENCE [LARGE SCALE GENOMIC DNA]</scope>
    <source>
        <strain evidence="3 4">UHCC 0139</strain>
    </source>
</reference>
<dbReference type="Gene3D" id="1.10.1660.10">
    <property type="match status" value="1"/>
</dbReference>
<dbReference type="CDD" id="cd00592">
    <property type="entry name" value="HTH_MerR-like"/>
    <property type="match status" value="1"/>
</dbReference>
<dbReference type="EMBL" id="JAYGHX010000006">
    <property type="protein sequence ID" value="MEA5391841.1"/>
    <property type="molecule type" value="Genomic_DNA"/>
</dbReference>
<dbReference type="RefSeq" id="WP_323305824.1">
    <property type="nucleotide sequence ID" value="NZ_JAYGHX010000006.1"/>
</dbReference>
<accession>A0ABU5RVP8</accession>
<dbReference type="Pfam" id="PF13411">
    <property type="entry name" value="MerR_1"/>
    <property type="match status" value="1"/>
</dbReference>
<feature type="region of interest" description="Disordered" evidence="1">
    <location>
        <begin position="155"/>
        <end position="177"/>
    </location>
</feature>
<dbReference type="InterPro" id="IPR000551">
    <property type="entry name" value="MerR-type_HTH_dom"/>
</dbReference>
<feature type="compositionally biased region" description="Polar residues" evidence="1">
    <location>
        <begin position="156"/>
        <end position="176"/>
    </location>
</feature>
<organism evidence="3 4">
    <name type="scientific">Cyanobium gracile UHCC 0139</name>
    <dbReference type="NCBI Taxonomy" id="3110308"/>
    <lineage>
        <taxon>Bacteria</taxon>
        <taxon>Bacillati</taxon>
        <taxon>Cyanobacteriota</taxon>
        <taxon>Cyanophyceae</taxon>
        <taxon>Synechococcales</taxon>
        <taxon>Prochlorococcaceae</taxon>
        <taxon>Cyanobium</taxon>
    </lineage>
</organism>
<evidence type="ECO:0000313" key="4">
    <source>
        <dbReference type="Proteomes" id="UP001304461"/>
    </source>
</evidence>
<evidence type="ECO:0000313" key="3">
    <source>
        <dbReference type="EMBL" id="MEA5391841.1"/>
    </source>
</evidence>
<name>A0ABU5RVP8_9CYAN</name>
<protein>
    <submittedName>
        <fullName evidence="3">MerR family transcriptional regulator</fullName>
    </submittedName>
</protein>
<evidence type="ECO:0000256" key="1">
    <source>
        <dbReference type="SAM" id="MobiDB-lite"/>
    </source>
</evidence>
<sequence>MVKVFAPADALYGLEELLLVAGKLLDEEISPRTVRLYATQGLIDRPGKEGRSAVYGHRHLLQLVLVRALARRGLSLSAIAPFCVLADADLEQQLEQLDGEGAAAAAPSVATGNEALRYLRDLSGTSDDADAAGGDSLSFARKAAAMGSVLGMLNKPLSSRSRSDRTPTGSRSSDNGSRWLRFTLAPGIEVHVRDSVLPPPAGPRRQQWLQHLLDRLNALLDDASR</sequence>
<dbReference type="SMART" id="SM00422">
    <property type="entry name" value="HTH_MERR"/>
    <property type="match status" value="1"/>
</dbReference>
<gene>
    <name evidence="3" type="ORF">VB738_11295</name>
</gene>
<evidence type="ECO:0000259" key="2">
    <source>
        <dbReference type="SMART" id="SM00422"/>
    </source>
</evidence>
<dbReference type="InterPro" id="IPR009061">
    <property type="entry name" value="DNA-bd_dom_put_sf"/>
</dbReference>
<comment type="caution">
    <text evidence="3">The sequence shown here is derived from an EMBL/GenBank/DDBJ whole genome shotgun (WGS) entry which is preliminary data.</text>
</comment>
<keyword evidence="4" id="KW-1185">Reference proteome</keyword>